<comment type="caution">
    <text evidence="2">The sequence shown here is derived from an EMBL/GenBank/DDBJ whole genome shotgun (WGS) entry which is preliminary data.</text>
</comment>
<accession>A0A4E0QY96</accession>
<protein>
    <recommendedName>
        <fullName evidence="1">DUF1902 domain-containing protein</fullName>
    </recommendedName>
</protein>
<evidence type="ECO:0000259" key="1">
    <source>
        <dbReference type="Pfam" id="PF08972"/>
    </source>
</evidence>
<name>A0A4E0QY96_9GAMM</name>
<dbReference type="Proteomes" id="UP000030428">
    <property type="component" value="Unassembled WGS sequence"/>
</dbReference>
<organism evidence="2 4">
    <name type="scientific">Candidatus Thiomargarita nelsonii</name>
    <dbReference type="NCBI Taxonomy" id="1003181"/>
    <lineage>
        <taxon>Bacteria</taxon>
        <taxon>Pseudomonadati</taxon>
        <taxon>Pseudomonadota</taxon>
        <taxon>Gammaproteobacteria</taxon>
        <taxon>Thiotrichales</taxon>
        <taxon>Thiotrichaceae</taxon>
        <taxon>Thiomargarita</taxon>
    </lineage>
</organism>
<sequence length="75" mass="8736">MDKKAQPAMVGMSVPIIERCTMSYPLRYPFSWFLARIGITITININFIYDDEENVFVATSRDIQWLVLEAENFNT</sequence>
<dbReference type="Pfam" id="PF08972">
    <property type="entry name" value="DUF1902"/>
    <property type="match status" value="1"/>
</dbReference>
<feature type="domain" description="DUF1902" evidence="1">
    <location>
        <begin position="44"/>
        <end position="73"/>
    </location>
</feature>
<dbReference type="InterPro" id="IPR015066">
    <property type="entry name" value="DUF1902"/>
</dbReference>
<gene>
    <name evidence="3" type="ORF">PN36_24035</name>
    <name evidence="2" type="ORF">PN36_27395</name>
</gene>
<evidence type="ECO:0000313" key="2">
    <source>
        <dbReference type="EMBL" id="TGO02292.1"/>
    </source>
</evidence>
<dbReference type="EMBL" id="JSZA02000123">
    <property type="protein sequence ID" value="TGO02495.1"/>
    <property type="molecule type" value="Genomic_DNA"/>
</dbReference>
<proteinExistence type="predicted"/>
<reference evidence="2 4" key="1">
    <citation type="journal article" date="2016" name="Front. Microbiol.">
        <title>Single-Cell (Meta-)Genomics of a Dimorphic Candidatus Thiomargarita nelsonii Reveals Genomic Plasticity.</title>
        <authorList>
            <person name="Flood B.E."/>
            <person name="Fliss P."/>
            <person name="Jones D.S."/>
            <person name="Dick G.J."/>
            <person name="Jain S."/>
            <person name="Kaster A.K."/>
            <person name="Winkel M."/>
            <person name="Mussmann M."/>
            <person name="Bailey J."/>
        </authorList>
    </citation>
    <scope>NUCLEOTIDE SEQUENCE [LARGE SCALE GENOMIC DNA]</scope>
    <source>
        <strain evidence="2">Hydrate Ridge</strain>
    </source>
</reference>
<evidence type="ECO:0000313" key="3">
    <source>
        <dbReference type="EMBL" id="TGO02495.1"/>
    </source>
</evidence>
<evidence type="ECO:0000313" key="4">
    <source>
        <dbReference type="Proteomes" id="UP000030428"/>
    </source>
</evidence>
<dbReference type="EMBL" id="JSZA02000168">
    <property type="protein sequence ID" value="TGO02292.1"/>
    <property type="molecule type" value="Genomic_DNA"/>
</dbReference>
<keyword evidence="4" id="KW-1185">Reference proteome</keyword>
<dbReference type="Gene3D" id="3.30.2390.10">
    <property type="entry name" value="TTHA1013-like"/>
    <property type="match status" value="1"/>
</dbReference>
<dbReference type="AlphaFoldDB" id="A0A4E0QY96"/>